<evidence type="ECO:0000256" key="3">
    <source>
        <dbReference type="ARBA" id="ARBA00022490"/>
    </source>
</evidence>
<comment type="similarity">
    <text evidence="2">Belongs to the BZW family.</text>
</comment>
<feature type="region of interest" description="Disordered" evidence="5">
    <location>
        <begin position="453"/>
        <end position="487"/>
    </location>
</feature>
<dbReference type="Gene3D" id="1.10.510.10">
    <property type="entry name" value="Transferase(Phosphotransferase) domain 1"/>
    <property type="match status" value="1"/>
</dbReference>
<comment type="caution">
    <text evidence="9">The sequence shown here is derived from an EMBL/GenBank/DDBJ whole genome shotgun (WGS) entry which is preliminary data.</text>
</comment>
<dbReference type="Gene3D" id="3.30.1120.120">
    <property type="match status" value="1"/>
</dbReference>
<dbReference type="PROSITE" id="PS51363">
    <property type="entry name" value="W2"/>
    <property type="match status" value="1"/>
</dbReference>
<evidence type="ECO:0000313" key="10">
    <source>
        <dbReference type="Proteomes" id="UP001215151"/>
    </source>
</evidence>
<sequence length="1178" mass="130498">MDQSMPGEQDAMIDGIFNYDIHNEIGRGNTAVIFRATCKRGRLRGRVVAVKKTSRISTSKAARNCSAASTLHASLCHPSVLSLMSYFSAPSGYYQVLELCQGGSLAGLLDTREDHILTEEELRGLSRTLTDALIYLRKELVLHRDINPENILITGDGRMKLSGFGSAQRLSTTDATILEFCGSANYVSPEILCGRPYSFPSDLWSFGPTPIPLLRIYQGADPDAVYHNICSARFVLPDTVSIEVENLVQLLLRKNPHDRIALHRLPWHPFLESSLPTNPLELRSPPKKLTMRHIGLDSPHPNNVRPTSQPRYPALLSKDPTRLHPKASYGNNTKKPTSKRLPLVDITNVYPSAEMPRDDYQEEPQGGPSHIARRSDARACSAPVSTANQPFSAGSSTSTTPRVTFEALSSATGCTFKPASTRAHSSGTDGCKQISQGASPRTQLRRVLSDSYGLLPGSRRTTPLTAGRPVLYSRPGETSKQTASSQATSATAVTVSLGQSAPAPELFHSKRPLSDKYGGSTILSIDRLKPQTHKISRGQLVVLPSRSLLVDFREGERRKGGKGKEVLVISSDGRTIQIFDAPHLSTPCCLAEATATHTIEDLPQRYAAQYDDAARIVDHLKSRVPKLVHYSGDAKCTLMANGPPGDIEIVMPADEDRKTNRQAIRLRLCVKKHTLEISRYIDKSSKDKARSLGEWTRKIVALGPSLTLMEEDRLGLDDMDRLAVKELSNFVSLCDAADLLQVGDVLDLATESDGKDIGAQSAAAKPSLQGVRIKARKGAVKAHAKHEPDVFRDQIFKHLENVPPSDFEAVTNKLVQAGSTLEFLKYADALFEILLVGGLLQPGGQYLDDGAPLSPFSVLNAKEPVDVADVKQYVEVMNKLIRRYKYLQRPLEQSTLPNLFQYMNRWPETQREKIAVAAGLLMAQGLASASCLQSLTKDHLVKNDLSANVIVLVFRSYLTIQSMEHLAATLKRGGVRDLLAFFPENKRDDKTLDEHFRKAGLPQVAEWWTKRQYASLKENVVKRLKEMLNNGDSHADIVNTIKEMQEEQPLPDTELVSCIWQGLISSVEWSARQDQNEALALREITNFADILEPFCNGPKTEVALINTVQVYCYEDTRIIKAFPQILKVLYNKDCISDQAIIYWHQKGSKPQGRQHFLQATAPLVKFLQEQESEDEDDE</sequence>
<evidence type="ECO:0000259" key="6">
    <source>
        <dbReference type="PROSITE" id="PS50011"/>
    </source>
</evidence>
<comment type="subcellular location">
    <subcellularLocation>
        <location evidence="1">Cytoplasm</location>
    </subcellularLocation>
</comment>
<evidence type="ECO:0000256" key="1">
    <source>
        <dbReference type="ARBA" id="ARBA00004496"/>
    </source>
</evidence>
<feature type="binding site" evidence="4">
    <location>
        <position position="52"/>
    </location>
    <ligand>
        <name>ATP</name>
        <dbReference type="ChEBI" id="CHEBI:30616"/>
    </ligand>
</feature>
<dbReference type="InterPro" id="IPR051245">
    <property type="entry name" value="eIF5-mimic_regulator"/>
</dbReference>
<dbReference type="PROSITE" id="PS51984">
    <property type="entry name" value="CPB1"/>
    <property type="match status" value="1"/>
</dbReference>
<feature type="compositionally biased region" description="Polar residues" evidence="5">
    <location>
        <begin position="300"/>
        <end position="310"/>
    </location>
</feature>
<keyword evidence="3" id="KW-0963">Cytoplasm</keyword>
<dbReference type="GO" id="GO:0016020">
    <property type="term" value="C:membrane"/>
    <property type="evidence" value="ECO:0007669"/>
    <property type="project" value="TreeGrafter"/>
</dbReference>
<dbReference type="InterPro" id="IPR003307">
    <property type="entry name" value="W2_domain"/>
</dbReference>
<dbReference type="SUPFAM" id="SSF56112">
    <property type="entry name" value="Protein kinase-like (PK-like)"/>
    <property type="match status" value="1"/>
</dbReference>
<dbReference type="PANTHER" id="PTHR14208:SF2">
    <property type="entry name" value="PROTEIN KRASAVIETZ"/>
    <property type="match status" value="1"/>
</dbReference>
<keyword evidence="4" id="KW-0547">Nucleotide-binding</keyword>
<dbReference type="InterPro" id="IPR016024">
    <property type="entry name" value="ARM-type_fold"/>
</dbReference>
<feature type="compositionally biased region" description="Polar residues" evidence="5">
    <location>
        <begin position="422"/>
        <end position="441"/>
    </location>
</feature>
<dbReference type="GO" id="GO:0005737">
    <property type="term" value="C:cytoplasm"/>
    <property type="evidence" value="ECO:0007669"/>
    <property type="project" value="UniProtKB-SubCell"/>
</dbReference>
<evidence type="ECO:0000313" key="9">
    <source>
        <dbReference type="EMBL" id="KAJ8468445.1"/>
    </source>
</evidence>
<dbReference type="EMBL" id="JAPEVG010000337">
    <property type="protein sequence ID" value="KAJ8468445.1"/>
    <property type="molecule type" value="Genomic_DNA"/>
</dbReference>
<feature type="compositionally biased region" description="Polar residues" evidence="5">
    <location>
        <begin position="383"/>
        <end position="400"/>
    </location>
</feature>
<reference evidence="9" key="1">
    <citation type="submission" date="2022-11" db="EMBL/GenBank/DDBJ databases">
        <title>Genome Sequence of Cubamyces cubensis.</title>
        <authorList>
            <person name="Buettner E."/>
        </authorList>
    </citation>
    <scope>NUCLEOTIDE SEQUENCE</scope>
    <source>
        <strain evidence="9">MPL-01</strain>
    </source>
</reference>
<accession>A0AAD7TLF0</accession>
<feature type="domain" description="W2" evidence="7">
    <location>
        <begin position="1010"/>
        <end position="1177"/>
    </location>
</feature>
<keyword evidence="4" id="KW-0067">ATP-binding</keyword>
<proteinExistence type="inferred from homology"/>
<dbReference type="InterPro" id="IPR000719">
    <property type="entry name" value="Prot_kinase_dom"/>
</dbReference>
<dbReference type="InterPro" id="IPR046437">
    <property type="entry name" value="Ser_Thr-PK_POLO_box_1_sf"/>
</dbReference>
<evidence type="ECO:0000256" key="5">
    <source>
        <dbReference type="SAM" id="MobiDB-lite"/>
    </source>
</evidence>
<dbReference type="AlphaFoldDB" id="A0AAD7TLF0"/>
<feature type="region of interest" description="Disordered" evidence="5">
    <location>
        <begin position="291"/>
        <end position="400"/>
    </location>
</feature>
<dbReference type="Pfam" id="PF25504">
    <property type="entry name" value="HEAT_5MP1_2"/>
    <property type="match status" value="1"/>
</dbReference>
<dbReference type="Proteomes" id="UP001215151">
    <property type="component" value="Unassembled WGS sequence"/>
</dbReference>
<dbReference type="SMART" id="SM00515">
    <property type="entry name" value="eIF5C"/>
    <property type="match status" value="1"/>
</dbReference>
<dbReference type="InterPro" id="IPR033699">
    <property type="entry name" value="POLO_box_Plk4_1"/>
</dbReference>
<dbReference type="PROSITE" id="PS00107">
    <property type="entry name" value="PROTEIN_KINASE_ATP"/>
    <property type="match status" value="1"/>
</dbReference>
<dbReference type="Pfam" id="PF00069">
    <property type="entry name" value="Pkinase"/>
    <property type="match status" value="1"/>
</dbReference>
<dbReference type="Pfam" id="PF02020">
    <property type="entry name" value="W2"/>
    <property type="match status" value="1"/>
</dbReference>
<dbReference type="InterPro" id="IPR043510">
    <property type="entry name" value="W2_5MP1/2"/>
</dbReference>
<evidence type="ECO:0000259" key="7">
    <source>
        <dbReference type="PROSITE" id="PS51363"/>
    </source>
</evidence>
<feature type="region of interest" description="Disordered" evidence="5">
    <location>
        <begin position="421"/>
        <end position="441"/>
    </location>
</feature>
<protein>
    <recommendedName>
        <fullName evidence="11">Non-specific serine/threonine protein kinase</fullName>
    </recommendedName>
</protein>
<feature type="domain" description="Cryptic POLO box 1 (CPB1)" evidence="8">
    <location>
        <begin position="515"/>
        <end position="623"/>
    </location>
</feature>
<dbReference type="PROSITE" id="PS50011">
    <property type="entry name" value="PROTEIN_KINASE_DOM"/>
    <property type="match status" value="1"/>
</dbReference>
<evidence type="ECO:0000256" key="4">
    <source>
        <dbReference type="PROSITE-ProRule" id="PRU10141"/>
    </source>
</evidence>
<dbReference type="GO" id="GO:0004672">
    <property type="term" value="F:protein kinase activity"/>
    <property type="evidence" value="ECO:0007669"/>
    <property type="project" value="InterPro"/>
</dbReference>
<evidence type="ECO:0008006" key="11">
    <source>
        <dbReference type="Google" id="ProtNLM"/>
    </source>
</evidence>
<dbReference type="CDD" id="cd11560">
    <property type="entry name" value="W2_eIF5C_like"/>
    <property type="match status" value="1"/>
</dbReference>
<dbReference type="InterPro" id="IPR017441">
    <property type="entry name" value="Protein_kinase_ATP_BS"/>
</dbReference>
<dbReference type="GO" id="GO:0005524">
    <property type="term" value="F:ATP binding"/>
    <property type="evidence" value="ECO:0007669"/>
    <property type="project" value="UniProtKB-UniRule"/>
</dbReference>
<gene>
    <name evidence="9" type="ORF">ONZ51_g9642</name>
</gene>
<dbReference type="Gene3D" id="1.25.40.180">
    <property type="match status" value="1"/>
</dbReference>
<dbReference type="PANTHER" id="PTHR14208">
    <property type="entry name" value="BASIC LEUCINE ZIPPER AND W2 DOMAIN-CONTAINING PROTEIN"/>
    <property type="match status" value="1"/>
</dbReference>
<dbReference type="SUPFAM" id="SSF48371">
    <property type="entry name" value="ARM repeat"/>
    <property type="match status" value="1"/>
</dbReference>
<evidence type="ECO:0000259" key="8">
    <source>
        <dbReference type="PROSITE" id="PS51984"/>
    </source>
</evidence>
<organism evidence="9 10">
    <name type="scientific">Trametes cubensis</name>
    <dbReference type="NCBI Taxonomy" id="1111947"/>
    <lineage>
        <taxon>Eukaryota</taxon>
        <taxon>Fungi</taxon>
        <taxon>Dikarya</taxon>
        <taxon>Basidiomycota</taxon>
        <taxon>Agaricomycotina</taxon>
        <taxon>Agaricomycetes</taxon>
        <taxon>Polyporales</taxon>
        <taxon>Polyporaceae</taxon>
        <taxon>Trametes</taxon>
    </lineage>
</organism>
<evidence type="ECO:0000256" key="2">
    <source>
        <dbReference type="ARBA" id="ARBA00008151"/>
    </source>
</evidence>
<name>A0AAD7TLF0_9APHY</name>
<dbReference type="InterPro" id="IPR057397">
    <property type="entry name" value="HEAT_5MP1_2"/>
</dbReference>
<feature type="domain" description="Protein kinase" evidence="6">
    <location>
        <begin position="19"/>
        <end position="271"/>
    </location>
</feature>
<dbReference type="InterPro" id="IPR011009">
    <property type="entry name" value="Kinase-like_dom_sf"/>
</dbReference>
<keyword evidence="10" id="KW-1185">Reference proteome</keyword>